<dbReference type="RefSeq" id="WP_072816925.1">
    <property type="nucleotide sequence ID" value="NZ_LT670849.1"/>
</dbReference>
<dbReference type="EMBL" id="LT670849">
    <property type="protein sequence ID" value="SHN66517.1"/>
    <property type="molecule type" value="Genomic_DNA"/>
</dbReference>
<organism evidence="2 3">
    <name type="scientific">Bradyrhizobium erythrophlei</name>
    <dbReference type="NCBI Taxonomy" id="1437360"/>
    <lineage>
        <taxon>Bacteria</taxon>
        <taxon>Pseudomonadati</taxon>
        <taxon>Pseudomonadota</taxon>
        <taxon>Alphaproteobacteria</taxon>
        <taxon>Hyphomicrobiales</taxon>
        <taxon>Nitrobacteraceae</taxon>
        <taxon>Bradyrhizobium</taxon>
    </lineage>
</organism>
<dbReference type="Proteomes" id="UP000184096">
    <property type="component" value="Chromosome I"/>
</dbReference>
<evidence type="ECO:0000313" key="3">
    <source>
        <dbReference type="Proteomes" id="UP000184096"/>
    </source>
</evidence>
<name>A0A1M7T770_9BRAD</name>
<dbReference type="AlphaFoldDB" id="A0A1M7T770"/>
<protein>
    <submittedName>
        <fullName evidence="2">Uncharacterized protein</fullName>
    </submittedName>
</protein>
<reference evidence="3" key="1">
    <citation type="submission" date="2016-11" db="EMBL/GenBank/DDBJ databases">
        <authorList>
            <person name="Varghese N."/>
            <person name="Submissions S."/>
        </authorList>
    </citation>
    <scope>NUCLEOTIDE SEQUENCE [LARGE SCALE GENOMIC DNA]</scope>
    <source>
        <strain evidence="3">GAS401</strain>
    </source>
</reference>
<keyword evidence="3" id="KW-1185">Reference proteome</keyword>
<proteinExistence type="predicted"/>
<feature type="region of interest" description="Disordered" evidence="1">
    <location>
        <begin position="483"/>
        <end position="507"/>
    </location>
</feature>
<gene>
    <name evidence="2" type="ORF">SAMN05444170_0969</name>
</gene>
<dbReference type="OrthoDB" id="8171331at2"/>
<evidence type="ECO:0000256" key="1">
    <source>
        <dbReference type="SAM" id="MobiDB-lite"/>
    </source>
</evidence>
<feature type="region of interest" description="Disordered" evidence="1">
    <location>
        <begin position="1053"/>
        <end position="1089"/>
    </location>
</feature>
<sequence>MPTLSIEGHSVNVDDSFLKLSPDEQNATVDEIHKSLTAGAPQSGFDRNDKRFSEGAMSAQKALEGVPVLGAAVPKVGAYLSALAHPITGVGADGASISERAAKNLEQEKAASETYDKENPIASTAAKMVGGTLALAPLGATGVGAKALGLTGTLPGMMVRGATSGAVLGGADAAVRGENVGSGIEFGAGGGIAGPLIGRAVGKTASAIADRFRPAATTPMNTVKIGSTEVPLTQSQVTQNPAASAEEQILLRGGRGDQAQEVAQSHADLQDTRVNQAKDEIGQGLNPAAPTPVTPHVAGEQVASELSQAEQARQAARAIQNAALEAQHGNIAASLDPSGQSATVLPSRAGEIISDAARREASTAIASEQAANQALQTQQQATRAGLAQGANLAENTHHAAEITSQAVRDAAEAARARTRAAYEAMRQMPGEFEPAGFRNAGQSIRQRLSAGESPVYVNSSTPMAEQALGIIDHQVGGARFPNAAEPNRPLVRNASGSVGPAPRPITPSSVEEVRKQLIGLASDARSAAMRTGVQSDVRAMRGIINAFDNHVRDVVGAGGFSGDGQAFLNQLQTARQLHSDYRNTFTSQGGGDKVGRVLEDIIGRNGVDPAPAPRVAQVMYGPEARPGGAQAVQVAQRLRQIFGENSPEWAAYKQGLFSHLTEGPTGRGPGEIADRIESFLGGTHSQALSQVAFTPEERAALQQYATAARNRVQAPRAATDTVGRTLEKIVGEGGQPATPQGVAETLFGRSGLGDSQTATKLAQHIRDTHGANSPEFTAVRQGMWHSITEAPGGMLARDPAQIADRIAEHINGRGKSTADVLYSPAEKARMLAHADNLRASAAKAPGDEVDRVIAKISGRDGGMGASPTEVADYLYGRTGAGDRGISVRLAQRLKGQISPEGWDSVRQGMWTKLTEPTEGRLDWGPQKISERLHEFLNGNGKALSHVLFTSQERELMQKLAGVYKQMIPVKGTTNPSGTAPMLAKIAGGARHALLPLLGFSHGGVPGAAVAVGIDKALTSLANAKAARNATKLFYGAQPRRAVDPRFTRAGGLAGQVIGGPATSDRATAPPAPLALSPPPIRQMTPGARR</sequence>
<accession>A0A1M7T770</accession>
<feature type="compositionally biased region" description="Pro residues" evidence="1">
    <location>
        <begin position="1069"/>
        <end position="1080"/>
    </location>
</feature>
<evidence type="ECO:0000313" key="2">
    <source>
        <dbReference type="EMBL" id="SHN66517.1"/>
    </source>
</evidence>